<evidence type="ECO:0000313" key="1">
    <source>
        <dbReference type="EnsemblPlants" id="MELO3C030878.2.1"/>
    </source>
</evidence>
<dbReference type="EnsemblPlants" id="MELO3C030878.2.1">
    <property type="protein sequence ID" value="MELO3C030878.2.1"/>
    <property type="gene ID" value="MELO3C030878.2"/>
</dbReference>
<dbReference type="AlphaFoldDB" id="A0A9I9EA21"/>
<protein>
    <submittedName>
        <fullName evidence="1">Uncharacterized protein</fullName>
    </submittedName>
</protein>
<sequence length="205" mass="22180">MLHRWFMYADVLDDVGNKYLVYSYKPSENGNPVELSQVPPPMKFPAVKASASAALSIKRKIPIPNMPPRRINHIANTRLHNHRSRVSLPRPPQKRWEIADHRPQIGGGSDSAFLNDNPSVLIWVCSSLCSDHVPLAGIGAAGVDVAVLDDGSGIAEDEVDGADDDALDVELAVGVDVECVLIGEHVAAVKSREVGANTESHRLVL</sequence>
<organism evidence="1">
    <name type="scientific">Cucumis melo</name>
    <name type="common">Muskmelon</name>
    <dbReference type="NCBI Taxonomy" id="3656"/>
    <lineage>
        <taxon>Eukaryota</taxon>
        <taxon>Viridiplantae</taxon>
        <taxon>Streptophyta</taxon>
        <taxon>Embryophyta</taxon>
        <taxon>Tracheophyta</taxon>
        <taxon>Spermatophyta</taxon>
        <taxon>Magnoliopsida</taxon>
        <taxon>eudicotyledons</taxon>
        <taxon>Gunneridae</taxon>
        <taxon>Pentapetalae</taxon>
        <taxon>rosids</taxon>
        <taxon>fabids</taxon>
        <taxon>Cucurbitales</taxon>
        <taxon>Cucurbitaceae</taxon>
        <taxon>Benincaseae</taxon>
        <taxon>Cucumis</taxon>
    </lineage>
</organism>
<reference evidence="1" key="1">
    <citation type="submission" date="2023-03" db="UniProtKB">
        <authorList>
            <consortium name="EnsemblPlants"/>
        </authorList>
    </citation>
    <scope>IDENTIFICATION</scope>
</reference>
<name>A0A9I9EA21_CUCME</name>
<proteinExistence type="predicted"/>
<accession>A0A9I9EA21</accession>
<dbReference type="Gramene" id="MELO3C030878.2.1">
    <property type="protein sequence ID" value="MELO3C030878.2.1"/>
    <property type="gene ID" value="MELO3C030878.2"/>
</dbReference>